<comment type="cofactor">
    <cofactor evidence="6">
        <name>Zn(2+)</name>
        <dbReference type="ChEBI" id="CHEBI:29105"/>
    </cofactor>
    <text evidence="6">Binds 1 zinc ion per subunit.</text>
</comment>
<keyword evidence="7" id="KW-0732">Signal</keyword>
<evidence type="ECO:0000256" key="7">
    <source>
        <dbReference type="SAM" id="SignalP"/>
    </source>
</evidence>
<dbReference type="GO" id="GO:0016020">
    <property type="term" value="C:membrane"/>
    <property type="evidence" value="ECO:0007669"/>
    <property type="project" value="TreeGrafter"/>
</dbReference>
<feature type="domain" description="PDZ" evidence="8">
    <location>
        <begin position="75"/>
        <end position="158"/>
    </location>
</feature>
<organism evidence="9 10">
    <name type="scientific">Blastomonas natatoria</name>
    <dbReference type="NCBI Taxonomy" id="34015"/>
    <lineage>
        <taxon>Bacteria</taxon>
        <taxon>Pseudomonadati</taxon>
        <taxon>Pseudomonadota</taxon>
        <taxon>Alphaproteobacteria</taxon>
        <taxon>Sphingomonadales</taxon>
        <taxon>Sphingomonadaceae</taxon>
        <taxon>Blastomonas</taxon>
    </lineage>
</organism>
<dbReference type="Pfam" id="PF01435">
    <property type="entry name" value="Peptidase_M48"/>
    <property type="match status" value="1"/>
</dbReference>
<proteinExistence type="inferred from homology"/>
<dbReference type="InterPro" id="IPR041489">
    <property type="entry name" value="PDZ_6"/>
</dbReference>
<comment type="similarity">
    <text evidence="6">Belongs to the peptidase M48 family.</text>
</comment>
<dbReference type="AlphaFoldDB" id="A0A2V3URA7"/>
<keyword evidence="2" id="KW-0479">Metal-binding</keyword>
<keyword evidence="3 6" id="KW-0378">Hydrolase</keyword>
<dbReference type="EMBL" id="QJJM01000016">
    <property type="protein sequence ID" value="PXW69533.1"/>
    <property type="molecule type" value="Genomic_DNA"/>
</dbReference>
<comment type="caution">
    <text evidence="9">The sequence shown here is derived from an EMBL/GenBank/DDBJ whole genome shotgun (WGS) entry which is preliminary data.</text>
</comment>
<accession>A0A2V3URA7</accession>
<dbReference type="OrthoDB" id="7338723at2"/>
<keyword evidence="4 6" id="KW-0862">Zinc</keyword>
<reference evidence="9 10" key="1">
    <citation type="submission" date="2018-05" db="EMBL/GenBank/DDBJ databases">
        <title>Genomic Encyclopedia of Type Strains, Phase IV (KMG-IV): sequencing the most valuable type-strain genomes for metagenomic binning, comparative biology and taxonomic classification.</title>
        <authorList>
            <person name="Goeker M."/>
        </authorList>
    </citation>
    <scope>NUCLEOTIDE SEQUENCE [LARGE SCALE GENOMIC DNA]</scope>
    <source>
        <strain evidence="9 10">DSM 3183</strain>
    </source>
</reference>
<evidence type="ECO:0000256" key="5">
    <source>
        <dbReference type="ARBA" id="ARBA00023049"/>
    </source>
</evidence>
<evidence type="ECO:0000256" key="6">
    <source>
        <dbReference type="RuleBase" id="RU003983"/>
    </source>
</evidence>
<dbReference type="InterPro" id="IPR001478">
    <property type="entry name" value="PDZ"/>
</dbReference>
<feature type="signal peptide" evidence="7">
    <location>
        <begin position="1"/>
        <end position="24"/>
    </location>
</feature>
<evidence type="ECO:0000313" key="9">
    <source>
        <dbReference type="EMBL" id="PXW69533.1"/>
    </source>
</evidence>
<dbReference type="GO" id="GO:0051603">
    <property type="term" value="P:proteolysis involved in protein catabolic process"/>
    <property type="evidence" value="ECO:0007669"/>
    <property type="project" value="TreeGrafter"/>
</dbReference>
<dbReference type="InterPro" id="IPR051156">
    <property type="entry name" value="Mito/Outer_Membr_Metalloprot"/>
</dbReference>
<feature type="chain" id="PRO_5015978337" evidence="7">
    <location>
        <begin position="25"/>
        <end position="342"/>
    </location>
</feature>
<dbReference type="GO" id="GO:0004222">
    <property type="term" value="F:metalloendopeptidase activity"/>
    <property type="evidence" value="ECO:0007669"/>
    <property type="project" value="InterPro"/>
</dbReference>
<sequence>MRGFARLCLALGLIAGTMSLPAVAQAGPAQPAEASLADLRASDARVLGIGYQLATANSAFCSVTENSAGLALHHIAQYPDAAAARLTFGFATDYAVLAMVPDGPAARAGLRADDAIVSLNGRPFAPSSTDLETIDQVAAYRPIAWADATLRAALNRGEVTLDVLRAGQTLQVTFAGTKACRSRFELRPSDSYGASADGDIVGITVPMLTFMADDDELAAILAHELAHNLLEHRRRLNEAGVQRGLLQQLGRNARLTLATEIEADRLSIWLMANAGFDPLGAVRFWTRYGKKRGKGIFSAPTHYRWKRRVALFEEEIATLRASVQSPRGWSPPLLAAPLQPLQ</sequence>
<keyword evidence="10" id="KW-1185">Reference proteome</keyword>
<evidence type="ECO:0000313" key="10">
    <source>
        <dbReference type="Proteomes" id="UP000248014"/>
    </source>
</evidence>
<gene>
    <name evidence="9" type="ORF">C7451_11652</name>
</gene>
<keyword evidence="1 6" id="KW-0645">Protease</keyword>
<dbReference type="PANTHER" id="PTHR22726">
    <property type="entry name" value="METALLOENDOPEPTIDASE OMA1"/>
    <property type="match status" value="1"/>
</dbReference>
<evidence type="ECO:0000259" key="8">
    <source>
        <dbReference type="PROSITE" id="PS50106"/>
    </source>
</evidence>
<dbReference type="Gene3D" id="2.30.42.10">
    <property type="match status" value="1"/>
</dbReference>
<evidence type="ECO:0000256" key="4">
    <source>
        <dbReference type="ARBA" id="ARBA00022833"/>
    </source>
</evidence>
<evidence type="ECO:0000256" key="3">
    <source>
        <dbReference type="ARBA" id="ARBA00022801"/>
    </source>
</evidence>
<dbReference type="InterPro" id="IPR001915">
    <property type="entry name" value="Peptidase_M48"/>
</dbReference>
<dbReference type="CDD" id="cd07342">
    <property type="entry name" value="M48C_Oma1_like"/>
    <property type="match status" value="1"/>
</dbReference>
<dbReference type="PROSITE" id="PS50106">
    <property type="entry name" value="PDZ"/>
    <property type="match status" value="1"/>
</dbReference>
<dbReference type="SUPFAM" id="SSF50156">
    <property type="entry name" value="PDZ domain-like"/>
    <property type="match status" value="1"/>
</dbReference>
<name>A0A2V3URA7_9SPHN</name>
<evidence type="ECO:0000256" key="2">
    <source>
        <dbReference type="ARBA" id="ARBA00022723"/>
    </source>
</evidence>
<dbReference type="PANTHER" id="PTHR22726:SF1">
    <property type="entry name" value="METALLOENDOPEPTIDASE OMA1, MITOCHONDRIAL"/>
    <property type="match status" value="1"/>
</dbReference>
<dbReference type="GO" id="GO:0046872">
    <property type="term" value="F:metal ion binding"/>
    <property type="evidence" value="ECO:0007669"/>
    <property type="project" value="UniProtKB-KW"/>
</dbReference>
<evidence type="ECO:0000256" key="1">
    <source>
        <dbReference type="ARBA" id="ARBA00022670"/>
    </source>
</evidence>
<dbReference type="InterPro" id="IPR036034">
    <property type="entry name" value="PDZ_sf"/>
</dbReference>
<dbReference type="Pfam" id="PF17820">
    <property type="entry name" value="PDZ_6"/>
    <property type="match status" value="1"/>
</dbReference>
<protein>
    <submittedName>
        <fullName evidence="9">Peptidase M48-like protein</fullName>
    </submittedName>
</protein>
<dbReference type="Proteomes" id="UP000248014">
    <property type="component" value="Unassembled WGS sequence"/>
</dbReference>
<keyword evidence="5 6" id="KW-0482">Metalloprotease</keyword>